<dbReference type="Proteomes" id="UP000008963">
    <property type="component" value="Chromosome"/>
</dbReference>
<evidence type="ECO:0000313" key="4">
    <source>
        <dbReference type="Proteomes" id="UP000008963"/>
    </source>
</evidence>
<accession>E1X1B7</accession>
<dbReference type="HOGENOM" id="CLU_1330396_0_0_7"/>
<sequence length="206" mass="23624">MKKIFMALVTLLTVSSVSAEVCTAKLEQHDRYSSYTIQRFVKFDYYQQRACNDAMQDCRQEMRERRRWDRFANLTCSLEGRNPGQGNQQCSFDLQRQNGRIIDTFSRQSCRAAEDACMRDLVRRNRNGNALRARCVRGYSSPTNPGRQQVTRSCTVDKRGGQGRVRDSFTAQATGRQGSGVKAQACSKAMRKCQNTVVRNQYCTQR</sequence>
<dbReference type="PATRIC" id="fig|862908.3.peg.1589"/>
<gene>
    <name evidence="3" type="ordered locus">BMS_1668</name>
</gene>
<evidence type="ECO:0000313" key="3">
    <source>
        <dbReference type="EMBL" id="CBW26508.1"/>
    </source>
</evidence>
<dbReference type="RefSeq" id="WP_014244289.1">
    <property type="nucleotide sequence ID" value="NC_016620.1"/>
</dbReference>
<proteinExistence type="predicted"/>
<evidence type="ECO:0000256" key="2">
    <source>
        <dbReference type="SAM" id="SignalP"/>
    </source>
</evidence>
<feature type="region of interest" description="Disordered" evidence="1">
    <location>
        <begin position="137"/>
        <end position="162"/>
    </location>
</feature>
<feature type="signal peptide" evidence="2">
    <location>
        <begin position="1"/>
        <end position="19"/>
    </location>
</feature>
<name>E1X1B7_HALMS</name>
<dbReference type="EMBL" id="FQ312005">
    <property type="protein sequence ID" value="CBW26508.1"/>
    <property type="molecule type" value="Genomic_DNA"/>
</dbReference>
<dbReference type="KEGG" id="bmx:BMS_1668"/>
<keyword evidence="2" id="KW-0732">Signal</keyword>
<feature type="compositionally biased region" description="Polar residues" evidence="1">
    <location>
        <begin position="140"/>
        <end position="154"/>
    </location>
</feature>
<feature type="chain" id="PRO_5003154368" evidence="2">
    <location>
        <begin position="20"/>
        <end position="206"/>
    </location>
</feature>
<dbReference type="AlphaFoldDB" id="E1X1B7"/>
<organism evidence="3 4">
    <name type="scientific">Halobacteriovorax marinus (strain ATCC BAA-682 / DSM 15412 / SJ)</name>
    <name type="common">Bacteriovorax marinus</name>
    <dbReference type="NCBI Taxonomy" id="862908"/>
    <lineage>
        <taxon>Bacteria</taxon>
        <taxon>Pseudomonadati</taxon>
        <taxon>Bdellovibrionota</taxon>
        <taxon>Bacteriovoracia</taxon>
        <taxon>Bacteriovoracales</taxon>
        <taxon>Halobacteriovoraceae</taxon>
        <taxon>Halobacteriovorax</taxon>
    </lineage>
</organism>
<keyword evidence="4" id="KW-1185">Reference proteome</keyword>
<reference evidence="4" key="1">
    <citation type="journal article" date="2013" name="ISME J.">
        <title>A small predatory core genome in the divergent marine Bacteriovorax marinus SJ and the terrestrial Bdellovibrio bacteriovorus.</title>
        <authorList>
            <person name="Crossman L.C."/>
            <person name="Chen H."/>
            <person name="Cerdeno-Tarraga A.M."/>
            <person name="Brooks K."/>
            <person name="Quail M.A."/>
            <person name="Pineiro S.A."/>
            <person name="Hobley L."/>
            <person name="Sockett R.E."/>
            <person name="Bentley S.D."/>
            <person name="Parkhill J."/>
            <person name="Williams H.N."/>
            <person name="Stine O.C."/>
        </authorList>
    </citation>
    <scope>NUCLEOTIDE SEQUENCE [LARGE SCALE GENOMIC DNA]</scope>
    <source>
        <strain evidence="4">ATCC BAA-682 / DSM 15412 / SJ</strain>
    </source>
</reference>
<evidence type="ECO:0000256" key="1">
    <source>
        <dbReference type="SAM" id="MobiDB-lite"/>
    </source>
</evidence>
<protein>
    <submittedName>
        <fullName evidence="3">Exported protein</fullName>
    </submittedName>
</protein>
<dbReference type="OrthoDB" id="5297691at2"/>